<dbReference type="InterPro" id="IPR052772">
    <property type="entry name" value="Endo/PolyKinase_Domain-Protein"/>
</dbReference>
<sequence length="590" mass="62740">IGRSAEVYDSYNRSLLKASTEGGVDGDGEWAKEKAIAAAFDLDELALTIAALAGIEAGSTDNRAKMALKATGGRSEEGGDPDAALDLLELWNGVESQFGAAGAGVGMWDGEEKREEEEKPWTEVVKPIRRSAVRQFLETEEAAAKKKRGGNQIVTEEVHGDDHDAEDEEDDSDEGEEEEEERSSIIDVYALPTLAQAAHIASTRKAAQALSAQRRTIQTAASVLKRDPVLGLSPAAAAQQARDAIARERLAHARRGAAIVLPASATAIGFGDDDFGAEDEGEDGVMSLGARRRRALERLDYASRMETEYREKRRDALRKASSAWRGISSSSSSAYPTAVLPLGMPRDRAEVPGSATYFGLPEARPKFPTTPNTNGFSTPVPPSIPSSAASLAPSSTKALRGSAAWYYADEARRLDAKARSWGLKAAQALVEERKLAHAASASLPSSYSVGVRKAERNVIDLHLLTTGEALAVVKEEIDKWWWSTPRGAASTLTSGFTPAPASSSSSTPRTTASSASAGGYGFRPLPAPYVGFGPGPLHIITGIGKHSRGNVAVLRPAVCGWLKRGGWDYEEDAPRGRIVVKGFKGRSSAA</sequence>
<dbReference type="PROSITE" id="PS50828">
    <property type="entry name" value="SMR"/>
    <property type="match status" value="1"/>
</dbReference>
<dbReference type="InterPro" id="IPR036063">
    <property type="entry name" value="Smr_dom_sf"/>
</dbReference>
<gene>
    <name evidence="3" type="ORF">JKILLFL_G8265</name>
</gene>
<dbReference type="InterPro" id="IPR002625">
    <property type="entry name" value="Smr_dom"/>
</dbReference>
<protein>
    <recommendedName>
        <fullName evidence="2">Smr domain-containing protein</fullName>
    </recommendedName>
</protein>
<reference evidence="3 4" key="1">
    <citation type="submission" date="2020-10" db="EMBL/GenBank/DDBJ databases">
        <authorList>
            <person name="Sedaghatjoo S."/>
        </authorList>
    </citation>
    <scope>NUCLEOTIDE SEQUENCE [LARGE SCALE GENOMIC DNA]</scope>
    <source>
        <strain evidence="3 4">LLFL</strain>
    </source>
</reference>
<feature type="region of interest" description="Disordered" evidence="1">
    <location>
        <begin position="493"/>
        <end position="517"/>
    </location>
</feature>
<accession>A0A9N8QNH4</accession>
<evidence type="ECO:0000259" key="2">
    <source>
        <dbReference type="PROSITE" id="PS50828"/>
    </source>
</evidence>
<dbReference type="GO" id="GO:0004519">
    <property type="term" value="F:endonuclease activity"/>
    <property type="evidence" value="ECO:0007669"/>
    <property type="project" value="TreeGrafter"/>
</dbReference>
<dbReference type="EMBL" id="CAJHJF010006571">
    <property type="protein sequence ID" value="CAD6957450.1"/>
    <property type="molecule type" value="Genomic_DNA"/>
</dbReference>
<evidence type="ECO:0000256" key="1">
    <source>
        <dbReference type="SAM" id="MobiDB-lite"/>
    </source>
</evidence>
<dbReference type="PANTHER" id="PTHR46535:SF1">
    <property type="entry name" value="NEDD4-BINDING PROTEIN 2"/>
    <property type="match status" value="1"/>
</dbReference>
<feature type="non-terminal residue" evidence="3">
    <location>
        <position position="1"/>
    </location>
</feature>
<feature type="region of interest" description="Disordered" evidence="1">
    <location>
        <begin position="103"/>
        <end position="123"/>
    </location>
</feature>
<evidence type="ECO:0000313" key="4">
    <source>
        <dbReference type="Proteomes" id="UP000836404"/>
    </source>
</evidence>
<dbReference type="GO" id="GO:0005634">
    <property type="term" value="C:nucleus"/>
    <property type="evidence" value="ECO:0007669"/>
    <property type="project" value="TreeGrafter"/>
</dbReference>
<keyword evidence="4" id="KW-1185">Reference proteome</keyword>
<dbReference type="SMART" id="SM00463">
    <property type="entry name" value="SMR"/>
    <property type="match status" value="1"/>
</dbReference>
<feature type="region of interest" description="Disordered" evidence="1">
    <location>
        <begin position="142"/>
        <end position="186"/>
    </location>
</feature>
<dbReference type="Proteomes" id="UP000836404">
    <property type="component" value="Unassembled WGS sequence"/>
</dbReference>
<feature type="compositionally biased region" description="Basic and acidic residues" evidence="1">
    <location>
        <begin position="110"/>
        <end position="121"/>
    </location>
</feature>
<dbReference type="SUPFAM" id="SSF160443">
    <property type="entry name" value="SMR domain-like"/>
    <property type="match status" value="1"/>
</dbReference>
<comment type="caution">
    <text evidence="3">The sequence shown here is derived from an EMBL/GenBank/DDBJ whole genome shotgun (WGS) entry which is preliminary data.</text>
</comment>
<organism evidence="3 4">
    <name type="scientific">Tilletia laevis</name>
    <dbReference type="NCBI Taxonomy" id="157183"/>
    <lineage>
        <taxon>Eukaryota</taxon>
        <taxon>Fungi</taxon>
        <taxon>Dikarya</taxon>
        <taxon>Basidiomycota</taxon>
        <taxon>Ustilaginomycotina</taxon>
        <taxon>Exobasidiomycetes</taxon>
        <taxon>Tilletiales</taxon>
        <taxon>Tilletiaceae</taxon>
        <taxon>Tilletia</taxon>
    </lineage>
</organism>
<feature type="domain" description="Smr" evidence="2">
    <location>
        <begin position="459"/>
        <end position="583"/>
    </location>
</feature>
<dbReference type="PANTHER" id="PTHR46535">
    <property type="entry name" value="NEDD4-BINDING PROTEIN 2"/>
    <property type="match status" value="1"/>
</dbReference>
<feature type="compositionally biased region" description="Acidic residues" evidence="1">
    <location>
        <begin position="163"/>
        <end position="181"/>
    </location>
</feature>
<evidence type="ECO:0000313" key="3">
    <source>
        <dbReference type="EMBL" id="CAD6957450.1"/>
    </source>
</evidence>
<proteinExistence type="predicted"/>
<name>A0A9N8QNH4_9BASI</name>
<dbReference type="AlphaFoldDB" id="A0A9N8QNH4"/>
<dbReference type="Gene3D" id="3.30.1370.110">
    <property type="match status" value="1"/>
</dbReference>